<feature type="transmembrane region" description="Helical" evidence="7">
    <location>
        <begin position="161"/>
        <end position="179"/>
    </location>
</feature>
<evidence type="ECO:0000256" key="4">
    <source>
        <dbReference type="ARBA" id="ARBA00022692"/>
    </source>
</evidence>
<keyword evidence="4 7" id="KW-0812">Transmembrane</keyword>
<comment type="caution">
    <text evidence="8">The sequence shown here is derived from an EMBL/GenBank/DDBJ whole genome shotgun (WGS) entry which is preliminary data.</text>
</comment>
<feature type="transmembrane region" description="Helical" evidence="7">
    <location>
        <begin position="293"/>
        <end position="313"/>
    </location>
</feature>
<feature type="transmembrane region" description="Helical" evidence="7">
    <location>
        <begin position="43"/>
        <end position="63"/>
    </location>
</feature>
<evidence type="ECO:0000256" key="7">
    <source>
        <dbReference type="SAM" id="Phobius"/>
    </source>
</evidence>
<feature type="transmembrane region" description="Helical" evidence="7">
    <location>
        <begin position="104"/>
        <end position="121"/>
    </location>
</feature>
<dbReference type="PANTHER" id="PTHR23521:SF2">
    <property type="entry name" value="TRANSPORTER MFS SUPERFAMILY"/>
    <property type="match status" value="1"/>
</dbReference>
<name>A0A7W6J9J2_9HYPH</name>
<evidence type="ECO:0000256" key="6">
    <source>
        <dbReference type="ARBA" id="ARBA00023136"/>
    </source>
</evidence>
<feature type="transmembrane region" description="Helical" evidence="7">
    <location>
        <begin position="199"/>
        <end position="219"/>
    </location>
</feature>
<sequence length="383" mass="40435">MTQSPSPLSIISLIGTMSLVAAGNGLLFTYVPFVLGSRDAEPWFAGAAVTAVAFGGLAGCVLAGPLIRRVGHARLFPVSLALVIIAALMIAVGFYPVVWVLARGLYGLASNINFILAQSWINHAASNSWRGKALSFFYMSYILCFGAGSWIFGQLPATGNLGPLATVFLTSLAIIPIGLTRLPAPPMPPALSMVKAVPLAWRVSPVGFIGVLTAGGISMAVQGFTPIYATAARIPQADVAMLSLVMQTGLLFVQYPIGMLSDRMDRRLVILITCGLIFGAGLAALTMDFGRLGLLMITFAVWAGAIESIYSLANAHANDRSAPDHFVPLSSALLVSWSTGATIVPMLITTVTPQFGPQTFIFAILILSLAYALFVASRMIVRK</sequence>
<dbReference type="InterPro" id="IPR036259">
    <property type="entry name" value="MFS_trans_sf"/>
</dbReference>
<dbReference type="GO" id="GO:0022857">
    <property type="term" value="F:transmembrane transporter activity"/>
    <property type="evidence" value="ECO:0007669"/>
    <property type="project" value="InterPro"/>
</dbReference>
<evidence type="ECO:0000313" key="9">
    <source>
        <dbReference type="Proteomes" id="UP000528286"/>
    </source>
</evidence>
<feature type="transmembrane region" description="Helical" evidence="7">
    <location>
        <begin position="7"/>
        <end position="31"/>
    </location>
</feature>
<dbReference type="Gene3D" id="1.20.1250.20">
    <property type="entry name" value="MFS general substrate transporter like domains"/>
    <property type="match status" value="2"/>
</dbReference>
<dbReference type="PANTHER" id="PTHR23521">
    <property type="entry name" value="TRANSPORTER MFS SUPERFAMILY"/>
    <property type="match status" value="1"/>
</dbReference>
<dbReference type="RefSeq" id="WP_183367695.1">
    <property type="nucleotide sequence ID" value="NZ_JACIEZ010000009.1"/>
</dbReference>
<feature type="transmembrane region" description="Helical" evidence="7">
    <location>
        <begin position="133"/>
        <end position="155"/>
    </location>
</feature>
<dbReference type="InterPro" id="IPR011701">
    <property type="entry name" value="MFS"/>
</dbReference>
<organism evidence="8 9">
    <name type="scientific">Gellertiella hungarica</name>
    <dbReference type="NCBI Taxonomy" id="1572859"/>
    <lineage>
        <taxon>Bacteria</taxon>
        <taxon>Pseudomonadati</taxon>
        <taxon>Pseudomonadota</taxon>
        <taxon>Alphaproteobacteria</taxon>
        <taxon>Hyphomicrobiales</taxon>
        <taxon>Rhizobiaceae</taxon>
        <taxon>Gellertiella</taxon>
    </lineage>
</organism>
<evidence type="ECO:0000313" key="8">
    <source>
        <dbReference type="EMBL" id="MBB4066422.1"/>
    </source>
</evidence>
<evidence type="ECO:0000256" key="3">
    <source>
        <dbReference type="ARBA" id="ARBA00022475"/>
    </source>
</evidence>
<protein>
    <submittedName>
        <fullName evidence="8">MFS family permease</fullName>
    </submittedName>
</protein>
<accession>A0A7W6J9J2</accession>
<feature type="transmembrane region" description="Helical" evidence="7">
    <location>
        <begin position="360"/>
        <end position="381"/>
    </location>
</feature>
<dbReference type="AlphaFoldDB" id="A0A7W6J9J2"/>
<evidence type="ECO:0000256" key="5">
    <source>
        <dbReference type="ARBA" id="ARBA00022989"/>
    </source>
</evidence>
<keyword evidence="5 7" id="KW-1133">Transmembrane helix</keyword>
<dbReference type="Proteomes" id="UP000528286">
    <property type="component" value="Unassembled WGS sequence"/>
</dbReference>
<keyword evidence="2" id="KW-0813">Transport</keyword>
<dbReference type="CDD" id="cd17477">
    <property type="entry name" value="MFS_YcaD_like"/>
    <property type="match status" value="1"/>
</dbReference>
<dbReference type="InterPro" id="IPR047200">
    <property type="entry name" value="MFS_YcaD-like"/>
</dbReference>
<proteinExistence type="predicted"/>
<dbReference type="GO" id="GO:0005886">
    <property type="term" value="C:plasma membrane"/>
    <property type="evidence" value="ECO:0007669"/>
    <property type="project" value="UniProtKB-SubCell"/>
</dbReference>
<feature type="transmembrane region" description="Helical" evidence="7">
    <location>
        <begin position="325"/>
        <end position="348"/>
    </location>
</feature>
<evidence type="ECO:0000256" key="2">
    <source>
        <dbReference type="ARBA" id="ARBA00022448"/>
    </source>
</evidence>
<evidence type="ECO:0000256" key="1">
    <source>
        <dbReference type="ARBA" id="ARBA00004651"/>
    </source>
</evidence>
<reference evidence="8 9" key="1">
    <citation type="submission" date="2020-08" db="EMBL/GenBank/DDBJ databases">
        <title>Genomic Encyclopedia of Type Strains, Phase IV (KMG-IV): sequencing the most valuable type-strain genomes for metagenomic binning, comparative biology and taxonomic classification.</title>
        <authorList>
            <person name="Goeker M."/>
        </authorList>
    </citation>
    <scope>NUCLEOTIDE SEQUENCE [LARGE SCALE GENOMIC DNA]</scope>
    <source>
        <strain evidence="8 9">DSM 29853</strain>
    </source>
</reference>
<dbReference type="SUPFAM" id="SSF103473">
    <property type="entry name" value="MFS general substrate transporter"/>
    <property type="match status" value="1"/>
</dbReference>
<feature type="transmembrane region" description="Helical" evidence="7">
    <location>
        <begin position="239"/>
        <end position="257"/>
    </location>
</feature>
<keyword evidence="6 7" id="KW-0472">Membrane</keyword>
<comment type="subcellular location">
    <subcellularLocation>
        <location evidence="1">Cell membrane</location>
        <topology evidence="1">Multi-pass membrane protein</topology>
    </subcellularLocation>
</comment>
<feature type="transmembrane region" description="Helical" evidence="7">
    <location>
        <begin position="269"/>
        <end position="287"/>
    </location>
</feature>
<dbReference type="EMBL" id="JACIEZ010000009">
    <property type="protein sequence ID" value="MBB4066422.1"/>
    <property type="molecule type" value="Genomic_DNA"/>
</dbReference>
<gene>
    <name evidence="8" type="ORF">GGR23_003637</name>
</gene>
<feature type="transmembrane region" description="Helical" evidence="7">
    <location>
        <begin position="75"/>
        <end position="98"/>
    </location>
</feature>
<keyword evidence="3" id="KW-1003">Cell membrane</keyword>
<keyword evidence="9" id="KW-1185">Reference proteome</keyword>
<dbReference type="Pfam" id="PF07690">
    <property type="entry name" value="MFS_1"/>
    <property type="match status" value="1"/>
</dbReference>